<dbReference type="PROSITE" id="PS51257">
    <property type="entry name" value="PROKAR_LIPOPROTEIN"/>
    <property type="match status" value="1"/>
</dbReference>
<accession>A0A3S0IRB4</accession>
<proteinExistence type="predicted"/>
<dbReference type="EMBL" id="RXOF01000002">
    <property type="protein sequence ID" value="RTQ52562.1"/>
    <property type="molecule type" value="Genomic_DNA"/>
</dbReference>
<evidence type="ECO:0000313" key="1">
    <source>
        <dbReference type="EMBL" id="RTQ52562.1"/>
    </source>
</evidence>
<keyword evidence="2" id="KW-1185">Reference proteome</keyword>
<name>A0A3S0IRB4_9BACT</name>
<gene>
    <name evidence="1" type="ORF">EJV47_06000</name>
</gene>
<sequence>MLLKYSLGLVCGALLLGACQKESEAPAPDITIVSQPARLAPLEMVNFRFTVQAAAELGSIAIRHVVQNATVTKKEGFTTPTSDDLTFSHDTGMESVGKTLRYEIQAVDANNRQATKTLEIPVDSSQLTLQVLLPGGQNALAAGVATPVRSVLTSTTLLMNLHVKRVLRNQQEETVDYFNNLQLRTPKLYDHTLTLTPDANVAAYKFMAEDWAGKRKTIVLPVQ</sequence>
<protein>
    <submittedName>
        <fullName evidence="1">Uncharacterized protein</fullName>
    </submittedName>
</protein>
<evidence type="ECO:0000313" key="2">
    <source>
        <dbReference type="Proteomes" id="UP000282184"/>
    </source>
</evidence>
<comment type="caution">
    <text evidence="1">The sequence shown here is derived from an EMBL/GenBank/DDBJ whole genome shotgun (WGS) entry which is preliminary data.</text>
</comment>
<organism evidence="1 2">
    <name type="scientific">Hymenobacter gummosus</name>
    <dbReference type="NCBI Taxonomy" id="1776032"/>
    <lineage>
        <taxon>Bacteria</taxon>
        <taxon>Pseudomonadati</taxon>
        <taxon>Bacteroidota</taxon>
        <taxon>Cytophagia</taxon>
        <taxon>Cytophagales</taxon>
        <taxon>Hymenobacteraceae</taxon>
        <taxon>Hymenobacter</taxon>
    </lineage>
</organism>
<reference evidence="1 2" key="1">
    <citation type="submission" date="2018-12" db="EMBL/GenBank/DDBJ databases">
        <title>Hymenobacter gummosus sp. nov., isolated from a spring.</title>
        <authorList>
            <person name="Nie L."/>
        </authorList>
    </citation>
    <scope>NUCLEOTIDE SEQUENCE [LARGE SCALE GENOMIC DNA]</scope>
    <source>
        <strain evidence="1 2">KCTC 52166</strain>
    </source>
</reference>
<dbReference type="Proteomes" id="UP000282184">
    <property type="component" value="Unassembled WGS sequence"/>
</dbReference>
<dbReference type="RefSeq" id="WP_126692218.1">
    <property type="nucleotide sequence ID" value="NZ_RXOF01000002.1"/>
</dbReference>
<dbReference type="AlphaFoldDB" id="A0A3S0IRB4"/>